<feature type="transmembrane region" description="Helical" evidence="1">
    <location>
        <begin position="12"/>
        <end position="30"/>
    </location>
</feature>
<comment type="caution">
    <text evidence="2">The sequence shown here is derived from an EMBL/GenBank/DDBJ whole genome shotgun (WGS) entry which is preliminary data.</text>
</comment>
<dbReference type="Proteomes" id="UP000177026">
    <property type="component" value="Unassembled WGS sequence"/>
</dbReference>
<name>A0A1F7GFN2_9BACT</name>
<evidence type="ECO:0000256" key="1">
    <source>
        <dbReference type="SAM" id="Phobius"/>
    </source>
</evidence>
<feature type="transmembrane region" description="Helical" evidence="1">
    <location>
        <begin position="235"/>
        <end position="259"/>
    </location>
</feature>
<feature type="transmembrane region" description="Helical" evidence="1">
    <location>
        <begin position="103"/>
        <end position="120"/>
    </location>
</feature>
<keyword evidence="1" id="KW-0812">Transmembrane</keyword>
<sequence>MVNFVKKHKYQILLTIFVIAYIVYFSYLSVLRYKTLYASYYDLGIMHQTVYNTYKGIQNRDFSRVLEMTDVDSPDQIKRMAIHNDPLLALLAPFYFIYDGPETLLIIQTIILALGAIAVFKISQKVFEKENYSSLLSFIFALSYLLYSPLQKSNLFDFHAVTLATTFLLFMFYFWLVKRYWISFVFFGLSILSKEQVGLTTAMFGIYSFLITNYQLLISKRIRIIKLKSDKKITFFSLLIIGVSLIWFVTSVFFIIPYFRGSEHFAVARYSDFGNSSGSIILGIFTQPLSTLGYIFHARTFHYFIQILGSAGFLSLLAPLQFFIALPELAINILSKDNNMRNIYYHYTAVITPFVFISAIYGAKKVIGYWLLVIGKGPKQANKKVYFLLCGYLLILTAAFAYWYGPLPFTKGQNIHPFKYPQIETKDTELWARTLRSEKFKISTVGHLAPFFSGRRYFYNFSAEYQTADYIILRLNEVYTYPEKDELIPAYEKLKQDPRYELIYGKKNFEVYKRKLDTL</sequence>
<accession>A0A1F7GFN2</accession>
<feature type="transmembrane region" description="Helical" evidence="1">
    <location>
        <begin position="344"/>
        <end position="364"/>
    </location>
</feature>
<feature type="transmembrane region" description="Helical" evidence="1">
    <location>
        <begin position="196"/>
        <end position="214"/>
    </location>
</feature>
<dbReference type="Pfam" id="PF09852">
    <property type="entry name" value="DUF2079"/>
    <property type="match status" value="1"/>
</dbReference>
<feature type="transmembrane region" description="Helical" evidence="1">
    <location>
        <begin position="155"/>
        <end position="176"/>
    </location>
</feature>
<evidence type="ECO:0000313" key="3">
    <source>
        <dbReference type="Proteomes" id="UP000177026"/>
    </source>
</evidence>
<keyword evidence="1" id="KW-0472">Membrane</keyword>
<organism evidence="2 3">
    <name type="scientific">Candidatus Roizmanbacteria bacterium RIFCSPHIGHO2_01_FULL_39_8</name>
    <dbReference type="NCBI Taxonomy" id="1802033"/>
    <lineage>
        <taxon>Bacteria</taxon>
        <taxon>Candidatus Roizmaniibacteriota</taxon>
    </lineage>
</organism>
<feature type="transmembrane region" description="Helical" evidence="1">
    <location>
        <begin position="385"/>
        <end position="405"/>
    </location>
</feature>
<evidence type="ECO:0000313" key="2">
    <source>
        <dbReference type="EMBL" id="OGK17749.1"/>
    </source>
</evidence>
<proteinExistence type="predicted"/>
<dbReference type="InterPro" id="IPR018650">
    <property type="entry name" value="STSV1_Orf64"/>
</dbReference>
<gene>
    <name evidence="2" type="ORF">A2866_02095</name>
</gene>
<protein>
    <recommendedName>
        <fullName evidence="4">DUF2079 domain-containing protein</fullName>
    </recommendedName>
</protein>
<keyword evidence="1" id="KW-1133">Transmembrane helix</keyword>
<feature type="transmembrane region" description="Helical" evidence="1">
    <location>
        <begin position="279"/>
        <end position="296"/>
    </location>
</feature>
<reference evidence="2 3" key="1">
    <citation type="journal article" date="2016" name="Nat. Commun.">
        <title>Thousands of microbial genomes shed light on interconnected biogeochemical processes in an aquifer system.</title>
        <authorList>
            <person name="Anantharaman K."/>
            <person name="Brown C.T."/>
            <person name="Hug L.A."/>
            <person name="Sharon I."/>
            <person name="Castelle C.J."/>
            <person name="Probst A.J."/>
            <person name="Thomas B.C."/>
            <person name="Singh A."/>
            <person name="Wilkins M.J."/>
            <person name="Karaoz U."/>
            <person name="Brodie E.L."/>
            <person name="Williams K.H."/>
            <person name="Hubbard S.S."/>
            <person name="Banfield J.F."/>
        </authorList>
    </citation>
    <scope>NUCLEOTIDE SEQUENCE [LARGE SCALE GENOMIC DNA]</scope>
</reference>
<feature type="transmembrane region" description="Helical" evidence="1">
    <location>
        <begin position="303"/>
        <end position="324"/>
    </location>
</feature>
<dbReference type="AlphaFoldDB" id="A0A1F7GFN2"/>
<dbReference type="EMBL" id="MFZI01000080">
    <property type="protein sequence ID" value="OGK17749.1"/>
    <property type="molecule type" value="Genomic_DNA"/>
</dbReference>
<evidence type="ECO:0008006" key="4">
    <source>
        <dbReference type="Google" id="ProtNLM"/>
    </source>
</evidence>